<accession>A0ACC2NG26</accession>
<gene>
    <name evidence="1" type="ORF">QAD02_001371</name>
</gene>
<name>A0ACC2NG26_9HYME</name>
<comment type="caution">
    <text evidence="1">The sequence shown here is derived from an EMBL/GenBank/DDBJ whole genome shotgun (WGS) entry which is preliminary data.</text>
</comment>
<feature type="non-terminal residue" evidence="1">
    <location>
        <position position="1"/>
    </location>
</feature>
<reference evidence="1" key="1">
    <citation type="submission" date="2023-04" db="EMBL/GenBank/DDBJ databases">
        <title>A chromosome-level genome assembly of the parasitoid wasp Eretmocerus hayati.</title>
        <authorList>
            <person name="Zhong Y."/>
            <person name="Liu S."/>
            <person name="Liu Y."/>
        </authorList>
    </citation>
    <scope>NUCLEOTIDE SEQUENCE</scope>
    <source>
        <strain evidence="1">ZJU_SS_LIU_2023</strain>
    </source>
</reference>
<sequence length="161" mass="18870">TWDNSRDNLGMRFGHDKNIRRYVATTKDQYIPKEDELCIAKFGNEFHRTLCIKSAVTNTHSLLYFLDYGNTQYIHHRDIRIFAREFTRLAPYGVVCNLSPMMPQQISYPLMKRLSKLIEEVQLQPVPIQIIDVEPIPNDEDGTLRIDIPHIRNILAQEMLI</sequence>
<keyword evidence="2" id="KW-1185">Reference proteome</keyword>
<protein>
    <submittedName>
        <fullName evidence="1">Uncharacterized protein</fullName>
    </submittedName>
</protein>
<organism evidence="1 2">
    <name type="scientific">Eretmocerus hayati</name>
    <dbReference type="NCBI Taxonomy" id="131215"/>
    <lineage>
        <taxon>Eukaryota</taxon>
        <taxon>Metazoa</taxon>
        <taxon>Ecdysozoa</taxon>
        <taxon>Arthropoda</taxon>
        <taxon>Hexapoda</taxon>
        <taxon>Insecta</taxon>
        <taxon>Pterygota</taxon>
        <taxon>Neoptera</taxon>
        <taxon>Endopterygota</taxon>
        <taxon>Hymenoptera</taxon>
        <taxon>Apocrita</taxon>
        <taxon>Proctotrupomorpha</taxon>
        <taxon>Chalcidoidea</taxon>
        <taxon>Aphelinidae</taxon>
        <taxon>Aphelininae</taxon>
        <taxon>Eretmocerus</taxon>
    </lineage>
</organism>
<evidence type="ECO:0000313" key="2">
    <source>
        <dbReference type="Proteomes" id="UP001239111"/>
    </source>
</evidence>
<dbReference type="Proteomes" id="UP001239111">
    <property type="component" value="Chromosome 3"/>
</dbReference>
<dbReference type="EMBL" id="CM056743">
    <property type="protein sequence ID" value="KAJ8670112.1"/>
    <property type="molecule type" value="Genomic_DNA"/>
</dbReference>
<evidence type="ECO:0000313" key="1">
    <source>
        <dbReference type="EMBL" id="KAJ8670112.1"/>
    </source>
</evidence>
<proteinExistence type="predicted"/>